<dbReference type="Pfam" id="PF01909">
    <property type="entry name" value="NTP_transf_2"/>
    <property type="match status" value="1"/>
</dbReference>
<dbReference type="InterPro" id="IPR002934">
    <property type="entry name" value="Polymerase_NTP_transf_dom"/>
</dbReference>
<dbReference type="InterPro" id="IPR043519">
    <property type="entry name" value="NT_sf"/>
</dbReference>
<name>A0A268EHU2_9BACL</name>
<organism evidence="2 3">
    <name type="scientific">Paenibacillus campinasensis</name>
    <dbReference type="NCBI Taxonomy" id="66347"/>
    <lineage>
        <taxon>Bacteria</taxon>
        <taxon>Bacillati</taxon>
        <taxon>Bacillota</taxon>
        <taxon>Bacilli</taxon>
        <taxon>Bacillales</taxon>
        <taxon>Paenibacillaceae</taxon>
        <taxon>Paenibacillus</taxon>
    </lineage>
</organism>
<dbReference type="CDD" id="cd05403">
    <property type="entry name" value="NT_KNTase_like"/>
    <property type="match status" value="1"/>
</dbReference>
<dbReference type="Proteomes" id="UP000215596">
    <property type="component" value="Unassembled WGS sequence"/>
</dbReference>
<evidence type="ECO:0000313" key="3">
    <source>
        <dbReference type="Proteomes" id="UP000215596"/>
    </source>
</evidence>
<dbReference type="Gene3D" id="3.30.460.10">
    <property type="entry name" value="Beta Polymerase, domain 2"/>
    <property type="match status" value="1"/>
</dbReference>
<comment type="caution">
    <text evidence="2">The sequence shown here is derived from an EMBL/GenBank/DDBJ whole genome shotgun (WGS) entry which is preliminary data.</text>
</comment>
<dbReference type="GO" id="GO:0016779">
    <property type="term" value="F:nucleotidyltransferase activity"/>
    <property type="evidence" value="ECO:0007669"/>
    <property type="project" value="InterPro"/>
</dbReference>
<dbReference type="SUPFAM" id="SSF81301">
    <property type="entry name" value="Nucleotidyltransferase"/>
    <property type="match status" value="1"/>
</dbReference>
<dbReference type="EMBL" id="NPBY01000076">
    <property type="protein sequence ID" value="PAD72693.1"/>
    <property type="molecule type" value="Genomic_DNA"/>
</dbReference>
<reference evidence="2 3" key="1">
    <citation type="submission" date="2017-07" db="EMBL/GenBank/DDBJ databases">
        <title>Isolation and whole genome analysis of endospore-forming bacteria from heroin.</title>
        <authorList>
            <person name="Kalinowski J."/>
            <person name="Ahrens B."/>
            <person name="Al-Dilaimi A."/>
            <person name="Winkler A."/>
            <person name="Wibberg D."/>
            <person name="Schleenbecker U."/>
            <person name="Ruckert C."/>
            <person name="Wolfel R."/>
            <person name="Grass G."/>
        </authorList>
    </citation>
    <scope>NUCLEOTIDE SEQUENCE [LARGE SCALE GENOMIC DNA]</scope>
    <source>
        <strain evidence="2 3">7537-G1</strain>
    </source>
</reference>
<evidence type="ECO:0000313" key="2">
    <source>
        <dbReference type="EMBL" id="PAD72693.1"/>
    </source>
</evidence>
<accession>A0A268EHU2</accession>
<dbReference type="OrthoDB" id="5176171at2"/>
<feature type="domain" description="Polymerase nucleotidyl transferase" evidence="1">
    <location>
        <begin position="9"/>
        <end position="56"/>
    </location>
</feature>
<evidence type="ECO:0000259" key="1">
    <source>
        <dbReference type="Pfam" id="PF01909"/>
    </source>
</evidence>
<gene>
    <name evidence="2" type="ORF">CHH67_21615</name>
</gene>
<protein>
    <submittedName>
        <fullName evidence="2">DNA polymerase subunit beta</fullName>
    </submittedName>
</protein>
<proteinExistence type="predicted"/>
<sequence>MNVQVVIDQICQELEGINGIVGVVLGGSRARGTHHSHSDIDIGIYYEDAASLDIAAINKAATKLDDDHRENLVTALGDWGSWINGGGWIVVQGFHVDLIYRDIRRVSQVIDDCLVGKISSHYHTGHPHAYLNVVYMGEISICRPLFDPTNQIAKLKAKTVPYPKSLQNALTRFFMFEASFSYMFAKDNADKDDISYVAGHVFRTISCLNQVLFAVNKQYCINEKKAVRMIDGFGVKPSKYKERVDRVFSFLSTKKDSTSQALDILHELISETESLISRVSPGLNK</sequence>
<dbReference type="AlphaFoldDB" id="A0A268EHU2"/>